<proteinExistence type="predicted"/>
<gene>
    <name evidence="2" type="ORF">JIN82_05490</name>
</gene>
<dbReference type="Gene3D" id="3.40.50.410">
    <property type="entry name" value="von Willebrand factor, type A domain"/>
    <property type="match status" value="1"/>
</dbReference>
<organism evidence="2 3">
    <name type="scientific">Persicirhabdus sediminis</name>
    <dbReference type="NCBI Taxonomy" id="454144"/>
    <lineage>
        <taxon>Bacteria</taxon>
        <taxon>Pseudomonadati</taxon>
        <taxon>Verrucomicrobiota</taxon>
        <taxon>Verrucomicrobiia</taxon>
        <taxon>Verrucomicrobiales</taxon>
        <taxon>Verrucomicrobiaceae</taxon>
        <taxon>Persicirhabdus</taxon>
    </lineage>
</organism>
<protein>
    <submittedName>
        <fullName evidence="2">DUF58 domain-containing protein</fullName>
    </submittedName>
</protein>
<dbReference type="AlphaFoldDB" id="A0A8J7SLS6"/>
<dbReference type="PANTHER" id="PTHR33608">
    <property type="entry name" value="BLL2464 PROTEIN"/>
    <property type="match status" value="1"/>
</dbReference>
<accession>A0A8J7SLS6</accession>
<evidence type="ECO:0000313" key="3">
    <source>
        <dbReference type="Proteomes" id="UP000624703"/>
    </source>
</evidence>
<dbReference type="InterPro" id="IPR002881">
    <property type="entry name" value="DUF58"/>
</dbReference>
<evidence type="ECO:0000313" key="2">
    <source>
        <dbReference type="EMBL" id="MBK1790608.1"/>
    </source>
</evidence>
<reference evidence="2" key="1">
    <citation type="submission" date="2021-01" db="EMBL/GenBank/DDBJ databases">
        <title>Modified the classification status of verrucomicrobia.</title>
        <authorList>
            <person name="Feng X."/>
        </authorList>
    </citation>
    <scope>NUCLEOTIDE SEQUENCE</scope>
    <source>
        <strain evidence="2">_KCTC 22039</strain>
    </source>
</reference>
<dbReference type="SUPFAM" id="SSF53300">
    <property type="entry name" value="vWA-like"/>
    <property type="match status" value="1"/>
</dbReference>
<sequence length="291" mass="33101">MHKGEFTNSTFIRRLESLYLLARKVLGGTLQADRKSTRKGAGVTFADYAEYNHGDDYRAIDWRVYARFDELVIKLFELEEDATIYLLCDCSHSMASKQKTALELSAALGYIALNCQDRLAAYSLSDKLEPIIEPTRGRAKVLPFLKALEQTKTHGEDTHFTRCIKSLQARHRKRGMVIVISDFLFPRGYEEGLKLLQWHGHDVFCLQVHDPKDLQCDWKGDLQLECIETGQNQKVTITKKEAEAYNKAMADWNDQLRKECAKRGIGLGTLTSEHAFDQVISNILKRGGLVA</sequence>
<comment type="caution">
    <text evidence="2">The sequence shown here is derived from an EMBL/GenBank/DDBJ whole genome shotgun (WGS) entry which is preliminary data.</text>
</comment>
<dbReference type="InterPro" id="IPR036465">
    <property type="entry name" value="vWFA_dom_sf"/>
</dbReference>
<dbReference type="Proteomes" id="UP000624703">
    <property type="component" value="Unassembled WGS sequence"/>
</dbReference>
<evidence type="ECO:0000259" key="1">
    <source>
        <dbReference type="Pfam" id="PF01882"/>
    </source>
</evidence>
<dbReference type="RefSeq" id="WP_200310642.1">
    <property type="nucleotide sequence ID" value="NZ_JAENIM010000027.1"/>
</dbReference>
<name>A0A8J7SLS6_9BACT</name>
<keyword evidence="3" id="KW-1185">Reference proteome</keyword>
<dbReference type="Pfam" id="PF01882">
    <property type="entry name" value="DUF58"/>
    <property type="match status" value="1"/>
</dbReference>
<feature type="domain" description="DUF58" evidence="1">
    <location>
        <begin position="48"/>
        <end position="250"/>
    </location>
</feature>
<dbReference type="EMBL" id="JAENIM010000027">
    <property type="protein sequence ID" value="MBK1790608.1"/>
    <property type="molecule type" value="Genomic_DNA"/>
</dbReference>
<dbReference type="PANTHER" id="PTHR33608:SF7">
    <property type="entry name" value="DUF58 DOMAIN-CONTAINING PROTEIN"/>
    <property type="match status" value="1"/>
</dbReference>